<name>A0A6J5LH24_9CAUD</name>
<gene>
    <name evidence="1" type="ORF">UFOVP257_211</name>
</gene>
<proteinExistence type="predicted"/>
<sequence length="50" mass="5773">MDRIQQMANEAVFIFQMDSEAAINYIRCNAECDGQAARSALRELLKWGHR</sequence>
<dbReference type="EMBL" id="LR796274">
    <property type="protein sequence ID" value="CAB4133475.1"/>
    <property type="molecule type" value="Genomic_DNA"/>
</dbReference>
<accession>A0A6J5LH24</accession>
<evidence type="ECO:0000313" key="1">
    <source>
        <dbReference type="EMBL" id="CAB4133475.1"/>
    </source>
</evidence>
<protein>
    <submittedName>
        <fullName evidence="1">Uncharacterized protein</fullName>
    </submittedName>
</protein>
<organism evidence="1">
    <name type="scientific">uncultured Caudovirales phage</name>
    <dbReference type="NCBI Taxonomy" id="2100421"/>
    <lineage>
        <taxon>Viruses</taxon>
        <taxon>Duplodnaviria</taxon>
        <taxon>Heunggongvirae</taxon>
        <taxon>Uroviricota</taxon>
        <taxon>Caudoviricetes</taxon>
        <taxon>Peduoviridae</taxon>
        <taxon>Maltschvirus</taxon>
        <taxon>Maltschvirus maltsch</taxon>
    </lineage>
</organism>
<reference evidence="1" key="1">
    <citation type="submission" date="2020-04" db="EMBL/GenBank/DDBJ databases">
        <authorList>
            <person name="Chiriac C."/>
            <person name="Salcher M."/>
            <person name="Ghai R."/>
            <person name="Kavagutti S V."/>
        </authorList>
    </citation>
    <scope>NUCLEOTIDE SEQUENCE</scope>
</reference>